<sequence length="358" mass="40083">MAGHYGWLRACRLFQDQKVRKQNPGPGRQMAPPPQEKDSMVKCKDCGAFGHTARSLRCPMKRWQGALAPLPLGSRLGKENLEAQKLQDPPTPGTPNTAERKEEERQRKEEHQRKLLQRFPRRPHGRQPQSWKEELEPGHCLRISFFVVPLILHSYLHIWEEAGRDMEVILSVASIAESFKLEWESHPNMPVLIHTSKRKSLQDSGHPRGSPIRKDDVKSTLSAVSLISRNLVQASKGSIEAPGKRPVQTPTLTCVNPPKKPRLSSVLTPPESTPTADLGAFLNLPPPPSTTGRGPRVAARVSRKTPAQGQCFDLQPPPDRSPSRSALAISAAHPPPIIRRLGRRHQWQLRLVLQPQMP</sequence>
<protein>
    <recommendedName>
        <fullName evidence="3">Zinc knuckle domain-containing protein</fullName>
    </recommendedName>
</protein>
<gene>
    <name evidence="4" type="ORF">Celaphus_00019221</name>
</gene>
<dbReference type="InterPro" id="IPR039213">
    <property type="entry name" value="FAM90"/>
</dbReference>
<dbReference type="InterPro" id="IPR041670">
    <property type="entry name" value="Znf-CCHC_6"/>
</dbReference>
<dbReference type="OrthoDB" id="9623814at2759"/>
<evidence type="ECO:0000313" key="5">
    <source>
        <dbReference type="Proteomes" id="UP000242450"/>
    </source>
</evidence>
<organism evidence="4 5">
    <name type="scientific">Cervus elaphus hippelaphus</name>
    <name type="common">European red deer</name>
    <dbReference type="NCBI Taxonomy" id="46360"/>
    <lineage>
        <taxon>Eukaryota</taxon>
        <taxon>Metazoa</taxon>
        <taxon>Chordata</taxon>
        <taxon>Craniata</taxon>
        <taxon>Vertebrata</taxon>
        <taxon>Euteleostomi</taxon>
        <taxon>Mammalia</taxon>
        <taxon>Eutheria</taxon>
        <taxon>Laurasiatheria</taxon>
        <taxon>Artiodactyla</taxon>
        <taxon>Ruminantia</taxon>
        <taxon>Pecora</taxon>
        <taxon>Cervidae</taxon>
        <taxon>Cervinae</taxon>
        <taxon>Cervus</taxon>
    </lineage>
</organism>
<feature type="region of interest" description="Disordered" evidence="2">
    <location>
        <begin position="237"/>
        <end position="325"/>
    </location>
</feature>
<evidence type="ECO:0000256" key="2">
    <source>
        <dbReference type="SAM" id="MobiDB-lite"/>
    </source>
</evidence>
<name>A0A212C2P7_CEREH</name>
<keyword evidence="5" id="KW-1185">Reference proteome</keyword>
<comment type="caution">
    <text evidence="4">The sequence shown here is derived from an EMBL/GenBank/DDBJ whole genome shotgun (WGS) entry which is preliminary data.</text>
</comment>
<feature type="region of interest" description="Disordered" evidence="2">
    <location>
        <begin position="197"/>
        <end position="217"/>
    </location>
</feature>
<accession>A0A212C2P7</accession>
<feature type="compositionally biased region" description="Basic and acidic residues" evidence="2">
    <location>
        <begin position="98"/>
        <end position="113"/>
    </location>
</feature>
<dbReference type="AlphaFoldDB" id="A0A212C2P7"/>
<dbReference type="PANTHER" id="PTHR16035">
    <property type="entry name" value="PROTEIN FAM90A1"/>
    <property type="match status" value="1"/>
</dbReference>
<dbReference type="PANTHER" id="PTHR16035:SF14">
    <property type="entry name" value="FAMILY WITH SEQUENCE SIMILARITY 90 MEMBER A11, PSEUDOGENE-RELATED"/>
    <property type="match status" value="1"/>
</dbReference>
<dbReference type="Pfam" id="PF15288">
    <property type="entry name" value="zf-CCHC_6"/>
    <property type="match status" value="1"/>
</dbReference>
<feature type="domain" description="Zinc knuckle" evidence="3">
    <location>
        <begin position="40"/>
        <end position="81"/>
    </location>
</feature>
<evidence type="ECO:0000259" key="3">
    <source>
        <dbReference type="Pfam" id="PF15288"/>
    </source>
</evidence>
<dbReference type="EMBL" id="MKHE01000032">
    <property type="protein sequence ID" value="OWK00256.1"/>
    <property type="molecule type" value="Genomic_DNA"/>
</dbReference>
<reference evidence="4 5" key="1">
    <citation type="journal article" date="2018" name="Mol. Genet. Genomics">
        <title>The red deer Cervus elaphus genome CerEla1.0: sequencing, annotating, genes, and chromosomes.</title>
        <authorList>
            <person name="Bana N.A."/>
            <person name="Nyiri A."/>
            <person name="Nagy J."/>
            <person name="Frank K."/>
            <person name="Nagy T."/>
            <person name="Steger V."/>
            <person name="Schiller M."/>
            <person name="Lakatos P."/>
            <person name="Sugar L."/>
            <person name="Horn P."/>
            <person name="Barta E."/>
            <person name="Orosz L."/>
        </authorList>
    </citation>
    <scope>NUCLEOTIDE SEQUENCE [LARGE SCALE GENOMIC DNA]</scope>
    <source>
        <strain evidence="4">Hungarian</strain>
    </source>
</reference>
<feature type="compositionally biased region" description="Basic residues" evidence="2">
    <location>
        <begin position="114"/>
        <end position="125"/>
    </location>
</feature>
<dbReference type="Proteomes" id="UP000242450">
    <property type="component" value="Chromosome 32"/>
</dbReference>
<feature type="region of interest" description="Disordered" evidence="2">
    <location>
        <begin position="82"/>
        <end position="133"/>
    </location>
</feature>
<proteinExistence type="inferred from homology"/>
<feature type="region of interest" description="Disordered" evidence="2">
    <location>
        <begin position="19"/>
        <end position="40"/>
    </location>
</feature>
<evidence type="ECO:0000256" key="1">
    <source>
        <dbReference type="ARBA" id="ARBA00007943"/>
    </source>
</evidence>
<evidence type="ECO:0000313" key="4">
    <source>
        <dbReference type="EMBL" id="OWK00256.1"/>
    </source>
</evidence>
<comment type="similarity">
    <text evidence="1">Belongs to the FAM90 family.</text>
</comment>